<evidence type="ECO:0000259" key="4">
    <source>
        <dbReference type="Pfam" id="PF15915"/>
    </source>
</evidence>
<dbReference type="PANTHER" id="PTHR34236">
    <property type="entry name" value="DIMETHYL SULFOXIDE REDUCTASE TRANSCRIPTIONAL ACTIVATOR"/>
    <property type="match status" value="1"/>
</dbReference>
<evidence type="ECO:0000259" key="3">
    <source>
        <dbReference type="Pfam" id="PF04967"/>
    </source>
</evidence>
<dbReference type="Pfam" id="PF15915">
    <property type="entry name" value="BAT"/>
    <property type="match status" value="1"/>
</dbReference>
<reference evidence="5 6" key="1">
    <citation type="journal article" date="2019" name="Int. J. Syst. Evol. Microbiol.">
        <title>The Global Catalogue of Microorganisms (GCM) 10K type strain sequencing project: providing services to taxonomists for standard genome sequencing and annotation.</title>
        <authorList>
            <consortium name="The Broad Institute Genomics Platform"/>
            <consortium name="The Broad Institute Genome Sequencing Center for Infectious Disease"/>
            <person name="Wu L."/>
            <person name="Ma J."/>
        </authorList>
    </citation>
    <scope>NUCLEOTIDE SEQUENCE [LARGE SCALE GENOMIC DNA]</scope>
    <source>
        <strain evidence="5 6">CGMCC 1.12543</strain>
    </source>
</reference>
<feature type="domain" description="Bacterioopsin transcriptional activator GAF and HTH associated" evidence="4">
    <location>
        <begin position="4"/>
        <end position="147"/>
    </location>
</feature>
<feature type="domain" description="HTH bat-type" evidence="3">
    <location>
        <begin position="156"/>
        <end position="204"/>
    </location>
</feature>
<comment type="caution">
    <text evidence="5">The sequence shown here is derived from an EMBL/GenBank/DDBJ whole genome shotgun (WGS) entry which is preliminary data.</text>
</comment>
<name>A0ABD5RRT0_9EURY</name>
<dbReference type="EMBL" id="JBHSQH010000001">
    <property type="protein sequence ID" value="MFC5973186.1"/>
    <property type="molecule type" value="Genomic_DNA"/>
</dbReference>
<evidence type="ECO:0000313" key="6">
    <source>
        <dbReference type="Proteomes" id="UP001596099"/>
    </source>
</evidence>
<proteinExistence type="predicted"/>
<dbReference type="RefSeq" id="WP_247417435.1">
    <property type="nucleotide sequence ID" value="NZ_JALLGW010000001.1"/>
</dbReference>
<organism evidence="5 6">
    <name type="scientific">Halomarina salina</name>
    <dbReference type="NCBI Taxonomy" id="1872699"/>
    <lineage>
        <taxon>Archaea</taxon>
        <taxon>Methanobacteriati</taxon>
        <taxon>Methanobacteriota</taxon>
        <taxon>Stenosarchaea group</taxon>
        <taxon>Halobacteria</taxon>
        <taxon>Halobacteriales</taxon>
        <taxon>Natronomonadaceae</taxon>
        <taxon>Halomarina</taxon>
    </lineage>
</organism>
<keyword evidence="2" id="KW-0804">Transcription</keyword>
<protein>
    <submittedName>
        <fullName evidence="5">Helix-turn-helix domain-containing protein</fullName>
    </submittedName>
</protein>
<evidence type="ECO:0000256" key="1">
    <source>
        <dbReference type="ARBA" id="ARBA00023015"/>
    </source>
</evidence>
<dbReference type="PANTHER" id="PTHR34236:SF1">
    <property type="entry name" value="DIMETHYL SULFOXIDE REDUCTASE TRANSCRIPTIONAL ACTIVATOR"/>
    <property type="match status" value="1"/>
</dbReference>
<evidence type="ECO:0000313" key="5">
    <source>
        <dbReference type="EMBL" id="MFC5973186.1"/>
    </source>
</evidence>
<dbReference type="Proteomes" id="UP001596099">
    <property type="component" value="Unassembled WGS sequence"/>
</dbReference>
<evidence type="ECO:0000256" key="2">
    <source>
        <dbReference type="ARBA" id="ARBA00023163"/>
    </source>
</evidence>
<dbReference type="InterPro" id="IPR007050">
    <property type="entry name" value="HTH_bacterioopsin"/>
</dbReference>
<dbReference type="AlphaFoldDB" id="A0ABD5RRT0"/>
<keyword evidence="1" id="KW-0805">Transcription regulation</keyword>
<sequence length="228" mass="26181">MLVEFTVQQPTLLQTLREVPSSRIIWEQKDTTENDEELLLFWAESDDFDAFESALYDDPTVTAPRRLTEFSDRRLYQVEHVGEGRAQSVYSSMVEVGGIVQQATATREGWRVQALFPDNDALTHFHDACSEYDLGFTLRRKYEEADDHHESDSYGLTEKQRKMLRHAVDEGYYEVPRATDLDTLAEDLDISHQAASERLRRAVDLLVRHSIAPEDESTEAVTAPQRAE</sequence>
<dbReference type="Pfam" id="PF04967">
    <property type="entry name" value="HTH_10"/>
    <property type="match status" value="1"/>
</dbReference>
<accession>A0ABD5RRT0</accession>
<dbReference type="InterPro" id="IPR031803">
    <property type="entry name" value="BAT_GAF/HTH-assoc"/>
</dbReference>
<keyword evidence="6" id="KW-1185">Reference proteome</keyword>
<gene>
    <name evidence="5" type="ORF">ACFPYI_17780</name>
</gene>